<gene>
    <name evidence="8" type="ORF">SAMN04488121_1021139</name>
</gene>
<dbReference type="RefSeq" id="WP_089832063.1">
    <property type="nucleotide sequence ID" value="NZ_FNBN01000002.1"/>
</dbReference>
<keyword evidence="3" id="KW-0732">Signal</keyword>
<dbReference type="PROSITE" id="PS51257">
    <property type="entry name" value="PROKAR_LIPOPROTEIN"/>
    <property type="match status" value="1"/>
</dbReference>
<protein>
    <submittedName>
        <fullName evidence="8">Starch-binding associating with outer membrane</fullName>
    </submittedName>
</protein>
<evidence type="ECO:0000256" key="2">
    <source>
        <dbReference type="ARBA" id="ARBA00006275"/>
    </source>
</evidence>
<dbReference type="Pfam" id="PF07980">
    <property type="entry name" value="SusD_RagB"/>
    <property type="match status" value="1"/>
</dbReference>
<dbReference type="Proteomes" id="UP000199045">
    <property type="component" value="Unassembled WGS sequence"/>
</dbReference>
<feature type="domain" description="SusD-like N-terminal" evidence="7">
    <location>
        <begin position="104"/>
        <end position="229"/>
    </location>
</feature>
<evidence type="ECO:0000259" key="6">
    <source>
        <dbReference type="Pfam" id="PF07980"/>
    </source>
</evidence>
<keyword evidence="5" id="KW-0998">Cell outer membrane</keyword>
<evidence type="ECO:0000256" key="1">
    <source>
        <dbReference type="ARBA" id="ARBA00004442"/>
    </source>
</evidence>
<proteinExistence type="inferred from homology"/>
<feature type="domain" description="RagB/SusD" evidence="6">
    <location>
        <begin position="320"/>
        <end position="458"/>
    </location>
</feature>
<comment type="subcellular location">
    <subcellularLocation>
        <location evidence="1">Cell outer membrane</location>
    </subcellularLocation>
</comment>
<dbReference type="Gene3D" id="1.25.40.390">
    <property type="match status" value="1"/>
</dbReference>
<dbReference type="GO" id="GO:0009279">
    <property type="term" value="C:cell outer membrane"/>
    <property type="evidence" value="ECO:0007669"/>
    <property type="project" value="UniProtKB-SubCell"/>
</dbReference>
<evidence type="ECO:0000256" key="5">
    <source>
        <dbReference type="ARBA" id="ARBA00023237"/>
    </source>
</evidence>
<dbReference type="OrthoDB" id="625727at2"/>
<dbReference type="STRING" id="104663.SAMN04488121_1021139"/>
<evidence type="ECO:0000256" key="4">
    <source>
        <dbReference type="ARBA" id="ARBA00023136"/>
    </source>
</evidence>
<evidence type="ECO:0000313" key="9">
    <source>
        <dbReference type="Proteomes" id="UP000199045"/>
    </source>
</evidence>
<dbReference type="EMBL" id="FNBN01000002">
    <property type="protein sequence ID" value="SDF83879.1"/>
    <property type="molecule type" value="Genomic_DNA"/>
</dbReference>
<dbReference type="CDD" id="cd08977">
    <property type="entry name" value="SusD"/>
    <property type="match status" value="1"/>
</dbReference>
<evidence type="ECO:0000256" key="3">
    <source>
        <dbReference type="ARBA" id="ARBA00022729"/>
    </source>
</evidence>
<evidence type="ECO:0000259" key="7">
    <source>
        <dbReference type="Pfam" id="PF14322"/>
    </source>
</evidence>
<name>A0A1G7PE08_CHIFI</name>
<dbReference type="InterPro" id="IPR012944">
    <property type="entry name" value="SusD_RagB_dom"/>
</dbReference>
<dbReference type="AlphaFoldDB" id="A0A1G7PE08"/>
<reference evidence="8 9" key="1">
    <citation type="submission" date="2016-10" db="EMBL/GenBank/DDBJ databases">
        <authorList>
            <person name="de Groot N.N."/>
        </authorList>
    </citation>
    <scope>NUCLEOTIDE SEQUENCE [LARGE SCALE GENOMIC DNA]</scope>
    <source>
        <strain evidence="8 9">DSM 527</strain>
    </source>
</reference>
<organism evidence="8 9">
    <name type="scientific">Chitinophaga filiformis</name>
    <name type="common">Myxococcus filiformis</name>
    <name type="synonym">Flexibacter filiformis</name>
    <dbReference type="NCBI Taxonomy" id="104663"/>
    <lineage>
        <taxon>Bacteria</taxon>
        <taxon>Pseudomonadati</taxon>
        <taxon>Bacteroidota</taxon>
        <taxon>Chitinophagia</taxon>
        <taxon>Chitinophagales</taxon>
        <taxon>Chitinophagaceae</taxon>
        <taxon>Chitinophaga</taxon>
    </lineage>
</organism>
<comment type="similarity">
    <text evidence="2">Belongs to the SusD family.</text>
</comment>
<dbReference type="InterPro" id="IPR011990">
    <property type="entry name" value="TPR-like_helical_dom_sf"/>
</dbReference>
<evidence type="ECO:0000313" key="8">
    <source>
        <dbReference type="EMBL" id="SDF83879.1"/>
    </source>
</evidence>
<accession>A0A1G7PE08</accession>
<dbReference type="Pfam" id="PF14322">
    <property type="entry name" value="SusD-like_3"/>
    <property type="match status" value="1"/>
</dbReference>
<sequence>MSDKTNTLKYITLALLLINSLLFSSCEKFVDIDKAPNQLPAADAFKEDGTATSAVLAMYSYYNTSGSLPYLTFAGGIEADDILYTYATSTPTMNEFQQSVVSPGNGTLTSYLWIYPYGVIRQANLAIEGLKASTTLTPSLQTQLLGEAYFFRAFNYFYLVNYFGAVPLVLSSDVMETGSLPRTGVDSVWAQIISDLKTAEASLPAAYTGTLRTRVNKYAASALLARAYLYREDWQNAITYSTEVIGAGTYSLPVPDSAFLNVSNEVILQYGTTTGYSFMGSNYRTSSSTGIPNYYLYPSTASAFDSGDKRRTAWVDSVISGTTTTYRINKYKLATATAGNEYNVILRLAEQYLIRAEANAQLKNLDAAAADLNAVRTRAGLDNTTAATQDALLAAVAKERKVELFGEFAHRWFDLKRTGKVNEVISAIKSNWVSTAALLPIPATEIAKNKALKQNDGY</sequence>
<dbReference type="InterPro" id="IPR033985">
    <property type="entry name" value="SusD-like_N"/>
</dbReference>
<keyword evidence="4" id="KW-0472">Membrane</keyword>
<dbReference type="SUPFAM" id="SSF48452">
    <property type="entry name" value="TPR-like"/>
    <property type="match status" value="1"/>
</dbReference>